<evidence type="ECO:0000313" key="2">
    <source>
        <dbReference type="EMBL" id="KAF2487378.1"/>
    </source>
</evidence>
<evidence type="ECO:0000256" key="1">
    <source>
        <dbReference type="SAM" id="MobiDB-lite"/>
    </source>
</evidence>
<accession>A0A6A6Q4L5</accession>
<dbReference type="GeneID" id="54477360"/>
<name>A0A6A6Q4L5_9PEZI</name>
<dbReference type="AlphaFoldDB" id="A0A6A6Q4L5"/>
<dbReference type="RefSeq" id="XP_033593947.1">
    <property type="nucleotide sequence ID" value="XM_033736358.1"/>
</dbReference>
<evidence type="ECO:0000313" key="3">
    <source>
        <dbReference type="Proteomes" id="UP000799767"/>
    </source>
</evidence>
<organism evidence="2 3">
    <name type="scientific">Neohortaea acidophila</name>
    <dbReference type="NCBI Taxonomy" id="245834"/>
    <lineage>
        <taxon>Eukaryota</taxon>
        <taxon>Fungi</taxon>
        <taxon>Dikarya</taxon>
        <taxon>Ascomycota</taxon>
        <taxon>Pezizomycotina</taxon>
        <taxon>Dothideomycetes</taxon>
        <taxon>Dothideomycetidae</taxon>
        <taxon>Mycosphaerellales</taxon>
        <taxon>Teratosphaeriaceae</taxon>
        <taxon>Neohortaea</taxon>
    </lineage>
</organism>
<keyword evidence="3" id="KW-1185">Reference proteome</keyword>
<feature type="compositionally biased region" description="Polar residues" evidence="1">
    <location>
        <begin position="197"/>
        <end position="206"/>
    </location>
</feature>
<feature type="region of interest" description="Disordered" evidence="1">
    <location>
        <begin position="190"/>
        <end position="313"/>
    </location>
</feature>
<protein>
    <submittedName>
        <fullName evidence="2">Uncharacterized protein</fullName>
    </submittedName>
</protein>
<feature type="compositionally biased region" description="Acidic residues" evidence="1">
    <location>
        <begin position="210"/>
        <end position="225"/>
    </location>
</feature>
<feature type="compositionally biased region" description="Polar residues" evidence="1">
    <location>
        <begin position="278"/>
        <end position="288"/>
    </location>
</feature>
<sequence length="466" mass="51510">MEYNHNNLPRGRQSSMMANCEGCSTLIPYDPRYAPICTDCEYQQQSSINAPLPATSTYLTSARYQTMQGMHPSHYQAMQDMQPSGYEWQGEGQAYYAMPEATTQMASFQQPGLPPRYSLFSNQPMSFSRSNMNDYPTHGMANGRSALVYEGMSMGSYSSDEEEDAFVDAQEEVAAYENGEMMAREIGAEISRRTNTDFENNFTTGASRDEEMEWEQVANGEDERDLFESAFPEPSSNESEDEGPADEADRKLPSTSLKPKSATKPNDMPPPAKPLKTAASSKTSQHPNTTTTSKAAPPASHLPNFGPPGPPDPVKSLSPVLKFYRDIHVRAKDLIPRLPLAPHRYWIGVLHIGVKSRTFNQEKHFTWMKGNRFTTVRTVWHYYQNTTATEDFVLLVGKERVEMGDRVEALDFFGDCKVFFRAVERGSAEAAGAKAMCAGLIPKAVEVAAGGSGGGKGGVCEVVEID</sequence>
<reference evidence="2" key="1">
    <citation type="journal article" date="2020" name="Stud. Mycol.">
        <title>101 Dothideomycetes genomes: a test case for predicting lifestyles and emergence of pathogens.</title>
        <authorList>
            <person name="Haridas S."/>
            <person name="Albert R."/>
            <person name="Binder M."/>
            <person name="Bloem J."/>
            <person name="Labutti K."/>
            <person name="Salamov A."/>
            <person name="Andreopoulos B."/>
            <person name="Baker S."/>
            <person name="Barry K."/>
            <person name="Bills G."/>
            <person name="Bluhm B."/>
            <person name="Cannon C."/>
            <person name="Castanera R."/>
            <person name="Culley D."/>
            <person name="Daum C."/>
            <person name="Ezra D."/>
            <person name="Gonzalez J."/>
            <person name="Henrissat B."/>
            <person name="Kuo A."/>
            <person name="Liang C."/>
            <person name="Lipzen A."/>
            <person name="Lutzoni F."/>
            <person name="Magnuson J."/>
            <person name="Mondo S."/>
            <person name="Nolan M."/>
            <person name="Ohm R."/>
            <person name="Pangilinan J."/>
            <person name="Park H.-J."/>
            <person name="Ramirez L."/>
            <person name="Alfaro M."/>
            <person name="Sun H."/>
            <person name="Tritt A."/>
            <person name="Yoshinaga Y."/>
            <person name="Zwiers L.-H."/>
            <person name="Turgeon B."/>
            <person name="Goodwin S."/>
            <person name="Spatafora J."/>
            <person name="Crous P."/>
            <person name="Grigoriev I."/>
        </authorList>
    </citation>
    <scope>NUCLEOTIDE SEQUENCE</scope>
    <source>
        <strain evidence="2">CBS 113389</strain>
    </source>
</reference>
<dbReference type="Proteomes" id="UP000799767">
    <property type="component" value="Unassembled WGS sequence"/>
</dbReference>
<proteinExistence type="predicted"/>
<dbReference type="EMBL" id="MU001631">
    <property type="protein sequence ID" value="KAF2487378.1"/>
    <property type="molecule type" value="Genomic_DNA"/>
</dbReference>
<gene>
    <name evidence="2" type="ORF">BDY17DRAFT_319925</name>
</gene>
<dbReference type="OrthoDB" id="3934090at2759"/>